<evidence type="ECO:0000313" key="3">
    <source>
        <dbReference type="Proteomes" id="UP000663419"/>
    </source>
</evidence>
<organism evidence="2 3">
    <name type="scientific">Ajellomyces capsulatus (strain H88)</name>
    <name type="common">Darling's disease fungus</name>
    <name type="synonym">Histoplasma capsulatum</name>
    <dbReference type="NCBI Taxonomy" id="544711"/>
    <lineage>
        <taxon>Eukaryota</taxon>
        <taxon>Fungi</taxon>
        <taxon>Dikarya</taxon>
        <taxon>Ascomycota</taxon>
        <taxon>Pezizomycotina</taxon>
        <taxon>Eurotiomycetes</taxon>
        <taxon>Eurotiomycetidae</taxon>
        <taxon>Onygenales</taxon>
        <taxon>Ajellomycetaceae</taxon>
        <taxon>Histoplasma</taxon>
    </lineage>
</organism>
<evidence type="ECO:0000256" key="1">
    <source>
        <dbReference type="SAM" id="SignalP"/>
    </source>
</evidence>
<keyword evidence="1" id="KW-0732">Signal</keyword>
<protein>
    <submittedName>
        <fullName evidence="2">MIPC synthase</fullName>
    </submittedName>
</protein>
<sequence length="59" mass="6404">MVATVALILSSPTVLGSAAQRPQAFPTMPWELSPNTLSSSVSLTPYKRIIRTGRYRTSP</sequence>
<gene>
    <name evidence="2" type="ORF">I7I53_08849</name>
</gene>
<reference evidence="2" key="1">
    <citation type="submission" date="2021-01" db="EMBL/GenBank/DDBJ databases">
        <title>Chromosome-level genome assembly of a human fungal pathogen reveals clustering of transcriptionally co-regulated genes.</title>
        <authorList>
            <person name="Voorhies M."/>
            <person name="Cohen S."/>
            <person name="Shea T.P."/>
            <person name="Petrus S."/>
            <person name="Munoz J.F."/>
            <person name="Poplawski S."/>
            <person name="Goldman W.E."/>
            <person name="Michael T."/>
            <person name="Cuomo C.A."/>
            <person name="Sil A."/>
            <person name="Beyhan S."/>
        </authorList>
    </citation>
    <scope>NUCLEOTIDE SEQUENCE</scope>
    <source>
        <strain evidence="2">H88</strain>
    </source>
</reference>
<dbReference type="EMBL" id="CP069102">
    <property type="protein sequence ID" value="QSS48752.1"/>
    <property type="molecule type" value="Genomic_DNA"/>
</dbReference>
<name>A0A8A1L9L9_AJEC8</name>
<feature type="chain" id="PRO_5034381404" evidence="1">
    <location>
        <begin position="19"/>
        <end position="59"/>
    </location>
</feature>
<feature type="signal peptide" evidence="1">
    <location>
        <begin position="1"/>
        <end position="18"/>
    </location>
</feature>
<dbReference type="Proteomes" id="UP000663419">
    <property type="component" value="Chromosome 1"/>
</dbReference>
<proteinExistence type="predicted"/>
<accession>A0A8A1L9L9</accession>
<evidence type="ECO:0000313" key="2">
    <source>
        <dbReference type="EMBL" id="QSS48752.1"/>
    </source>
</evidence>
<dbReference type="VEuPathDB" id="FungiDB:I7I53_08849"/>
<dbReference type="AlphaFoldDB" id="A0A8A1L9L9"/>